<proteinExistence type="inferred from homology"/>
<gene>
    <name evidence="9" type="ORF">CEXT_515971</name>
</gene>
<dbReference type="InterPro" id="IPR001128">
    <property type="entry name" value="Cyt_P450"/>
</dbReference>
<keyword evidence="5" id="KW-0256">Endoplasmic reticulum</keyword>
<keyword evidence="8" id="KW-0472">Membrane</keyword>
<keyword evidence="7" id="KW-0560">Oxidoreductase</keyword>
<keyword evidence="6" id="KW-0408">Iron</keyword>
<dbReference type="GO" id="GO:0005506">
    <property type="term" value="F:iron ion binding"/>
    <property type="evidence" value="ECO:0007669"/>
    <property type="project" value="InterPro"/>
</dbReference>
<evidence type="ECO:0000256" key="5">
    <source>
        <dbReference type="ARBA" id="ARBA00022824"/>
    </source>
</evidence>
<comment type="similarity">
    <text evidence="3">Belongs to the cytochrome P450 family.</text>
</comment>
<reference evidence="9 10" key="1">
    <citation type="submission" date="2021-06" db="EMBL/GenBank/DDBJ databases">
        <title>Caerostris extrusa draft genome.</title>
        <authorList>
            <person name="Kono N."/>
            <person name="Arakawa K."/>
        </authorList>
    </citation>
    <scope>NUCLEOTIDE SEQUENCE [LARGE SCALE GENOMIC DNA]</scope>
</reference>
<evidence type="ECO:0000256" key="8">
    <source>
        <dbReference type="ARBA" id="ARBA00023136"/>
    </source>
</evidence>
<keyword evidence="7" id="KW-0503">Monooxygenase</keyword>
<dbReference type="GO" id="GO:0004497">
    <property type="term" value="F:monooxygenase activity"/>
    <property type="evidence" value="ECO:0007669"/>
    <property type="project" value="UniProtKB-KW"/>
</dbReference>
<dbReference type="EMBL" id="BPLR01014167">
    <property type="protein sequence ID" value="GIY66897.1"/>
    <property type="molecule type" value="Genomic_DNA"/>
</dbReference>
<evidence type="ECO:0000256" key="4">
    <source>
        <dbReference type="ARBA" id="ARBA00022617"/>
    </source>
</evidence>
<dbReference type="InterPro" id="IPR050196">
    <property type="entry name" value="Cytochrome_P450_Monoox"/>
</dbReference>
<dbReference type="Gene3D" id="1.10.630.10">
    <property type="entry name" value="Cytochrome P450"/>
    <property type="match status" value="1"/>
</dbReference>
<evidence type="ECO:0008006" key="11">
    <source>
        <dbReference type="Google" id="ProtNLM"/>
    </source>
</evidence>
<dbReference type="GO" id="GO:0005789">
    <property type="term" value="C:endoplasmic reticulum membrane"/>
    <property type="evidence" value="ECO:0007669"/>
    <property type="project" value="UniProtKB-SubCell"/>
</dbReference>
<dbReference type="GO" id="GO:0016705">
    <property type="term" value="F:oxidoreductase activity, acting on paired donors, with incorporation or reduction of molecular oxygen"/>
    <property type="evidence" value="ECO:0007669"/>
    <property type="project" value="InterPro"/>
</dbReference>
<dbReference type="Pfam" id="PF00067">
    <property type="entry name" value="p450"/>
    <property type="match status" value="1"/>
</dbReference>
<evidence type="ECO:0000256" key="3">
    <source>
        <dbReference type="ARBA" id="ARBA00010617"/>
    </source>
</evidence>
<evidence type="ECO:0000313" key="9">
    <source>
        <dbReference type="EMBL" id="GIY66897.1"/>
    </source>
</evidence>
<comment type="cofactor">
    <cofactor evidence="1">
        <name>heme</name>
        <dbReference type="ChEBI" id="CHEBI:30413"/>
    </cofactor>
</comment>
<name>A0AAV4V9U7_CAEEX</name>
<keyword evidence="4" id="KW-0479">Metal-binding</keyword>
<evidence type="ECO:0000256" key="1">
    <source>
        <dbReference type="ARBA" id="ARBA00001971"/>
    </source>
</evidence>
<keyword evidence="4" id="KW-0349">Heme</keyword>
<dbReference type="InterPro" id="IPR036396">
    <property type="entry name" value="Cyt_P450_sf"/>
</dbReference>
<evidence type="ECO:0000256" key="6">
    <source>
        <dbReference type="ARBA" id="ARBA00023004"/>
    </source>
</evidence>
<comment type="subcellular location">
    <subcellularLocation>
        <location evidence="2">Endoplasmic reticulum membrane</location>
    </subcellularLocation>
</comment>
<evidence type="ECO:0000256" key="7">
    <source>
        <dbReference type="ARBA" id="ARBA00023033"/>
    </source>
</evidence>
<dbReference type="Proteomes" id="UP001054945">
    <property type="component" value="Unassembled WGS sequence"/>
</dbReference>
<sequence length="129" mass="14583">MSREQRPTVVCVSFLVHRDEASRFPDPEKFDPERFLPESTSTAHIRSVRVDSFCLQGPRNCIAQDAVFAEMEVKILVCHILRNFSLHSLDSGTQVLPIPKITSNRLNPPCIRVSGADNSERFLNCPCKN</sequence>
<evidence type="ECO:0000256" key="2">
    <source>
        <dbReference type="ARBA" id="ARBA00004586"/>
    </source>
</evidence>
<protein>
    <recommendedName>
        <fullName evidence="11">Cytochrome P450</fullName>
    </recommendedName>
</protein>
<dbReference type="SUPFAM" id="SSF48264">
    <property type="entry name" value="Cytochrome P450"/>
    <property type="match status" value="1"/>
</dbReference>
<organism evidence="9 10">
    <name type="scientific">Caerostris extrusa</name>
    <name type="common">Bark spider</name>
    <name type="synonym">Caerostris bankana</name>
    <dbReference type="NCBI Taxonomy" id="172846"/>
    <lineage>
        <taxon>Eukaryota</taxon>
        <taxon>Metazoa</taxon>
        <taxon>Ecdysozoa</taxon>
        <taxon>Arthropoda</taxon>
        <taxon>Chelicerata</taxon>
        <taxon>Arachnida</taxon>
        <taxon>Araneae</taxon>
        <taxon>Araneomorphae</taxon>
        <taxon>Entelegynae</taxon>
        <taxon>Araneoidea</taxon>
        <taxon>Araneidae</taxon>
        <taxon>Caerostris</taxon>
    </lineage>
</organism>
<accession>A0AAV4V9U7</accession>
<evidence type="ECO:0000313" key="10">
    <source>
        <dbReference type="Proteomes" id="UP001054945"/>
    </source>
</evidence>
<dbReference type="AlphaFoldDB" id="A0AAV4V9U7"/>
<dbReference type="GO" id="GO:0020037">
    <property type="term" value="F:heme binding"/>
    <property type="evidence" value="ECO:0007669"/>
    <property type="project" value="InterPro"/>
</dbReference>
<dbReference type="PANTHER" id="PTHR24291:SF189">
    <property type="entry name" value="CYTOCHROME P450 4C3-RELATED"/>
    <property type="match status" value="1"/>
</dbReference>
<dbReference type="PANTHER" id="PTHR24291">
    <property type="entry name" value="CYTOCHROME P450 FAMILY 4"/>
    <property type="match status" value="1"/>
</dbReference>
<keyword evidence="10" id="KW-1185">Reference proteome</keyword>
<comment type="caution">
    <text evidence="9">The sequence shown here is derived from an EMBL/GenBank/DDBJ whole genome shotgun (WGS) entry which is preliminary data.</text>
</comment>